<name>A0A3N6X6P5_9ACTN</name>
<accession>A0A3N6X6P5</accession>
<dbReference type="PANTHER" id="PTHR30502:SF0">
    <property type="entry name" value="PHOSPHOENOLPYRUVATE CARBOXYLASE FAMILY PROTEIN"/>
    <property type="match status" value="1"/>
</dbReference>
<evidence type="ECO:0000256" key="3">
    <source>
        <dbReference type="ARBA" id="ARBA00023239"/>
    </source>
</evidence>
<keyword evidence="3" id="KW-0456">Lyase</keyword>
<dbReference type="SUPFAM" id="SSF51621">
    <property type="entry name" value="Phosphoenolpyruvate/pyruvate domain"/>
    <property type="match status" value="1"/>
</dbReference>
<evidence type="ECO:0000256" key="2">
    <source>
        <dbReference type="ARBA" id="ARBA00022723"/>
    </source>
</evidence>
<evidence type="ECO:0000313" key="5">
    <source>
        <dbReference type="EMBL" id="RQN09303.1"/>
    </source>
</evidence>
<comment type="similarity">
    <text evidence="1">Belongs to the HpcH/HpaI aldolase family.</text>
</comment>
<keyword evidence="2" id="KW-0479">Metal-binding</keyword>
<dbReference type="GO" id="GO:0016832">
    <property type="term" value="F:aldehyde-lyase activity"/>
    <property type="evidence" value="ECO:0007669"/>
    <property type="project" value="TreeGrafter"/>
</dbReference>
<sequence>MIRVSNAPRHAVWLSEPSSAAIEMASLAGYDTVVLDVEHGTFDLGALDWVLPLIRARKMDAIVKVLGPERGPIQQALDLGASAVAIPHVESAAHAAEVTAFAKFPPLGLRSFAGGRTSHYRGFTDAWVTEQDSTTRCFPMIEDASAFDEIEEIVALPTVDGVFIGPSDLSLLRGRGAYSISDADLDDLRTIARAARAAGKPWILPAWSDAEKRLAVQEGADTIIGVMQYGAMLNGFTAALETMRAIENEEGKA</sequence>
<dbReference type="OrthoDB" id="86160at2"/>
<gene>
    <name evidence="5" type="ORF">EHW97_03400</name>
</gene>
<dbReference type="InterPro" id="IPR040442">
    <property type="entry name" value="Pyrv_kinase-like_dom_sf"/>
</dbReference>
<dbReference type="Gene3D" id="3.20.20.60">
    <property type="entry name" value="Phosphoenolpyruvate-binding domains"/>
    <property type="match status" value="1"/>
</dbReference>
<dbReference type="InterPro" id="IPR050251">
    <property type="entry name" value="HpcH-HpaI_aldolase"/>
</dbReference>
<organism evidence="5 6">
    <name type="scientific">Aeromicrobium camelliae</name>
    <dbReference type="NCBI Taxonomy" id="1538144"/>
    <lineage>
        <taxon>Bacteria</taxon>
        <taxon>Bacillati</taxon>
        <taxon>Actinomycetota</taxon>
        <taxon>Actinomycetes</taxon>
        <taxon>Propionibacteriales</taxon>
        <taxon>Nocardioidaceae</taxon>
        <taxon>Aeromicrobium</taxon>
    </lineage>
</organism>
<dbReference type="PANTHER" id="PTHR30502">
    <property type="entry name" value="2-KETO-3-DEOXY-L-RHAMNONATE ALDOLASE"/>
    <property type="match status" value="1"/>
</dbReference>
<feature type="domain" description="HpcH/HpaI aldolase/citrate lyase" evidence="4">
    <location>
        <begin position="10"/>
        <end position="217"/>
    </location>
</feature>
<proteinExistence type="inferred from homology"/>
<protein>
    <submittedName>
        <fullName evidence="5">4-hydroxy-2-oxovalerate aldolase</fullName>
    </submittedName>
</protein>
<comment type="caution">
    <text evidence="5">The sequence shown here is derived from an EMBL/GenBank/DDBJ whole genome shotgun (WGS) entry which is preliminary data.</text>
</comment>
<evidence type="ECO:0000313" key="6">
    <source>
        <dbReference type="Proteomes" id="UP000275225"/>
    </source>
</evidence>
<reference evidence="5 6" key="1">
    <citation type="submission" date="2018-11" db="EMBL/GenBank/DDBJ databases">
        <authorList>
            <person name="Li F."/>
        </authorList>
    </citation>
    <scope>NUCLEOTIDE SEQUENCE [LARGE SCALE GENOMIC DNA]</scope>
    <source>
        <strain evidence="5 6">YS17T</strain>
    </source>
</reference>
<evidence type="ECO:0000259" key="4">
    <source>
        <dbReference type="Pfam" id="PF03328"/>
    </source>
</evidence>
<dbReference type="Proteomes" id="UP000275225">
    <property type="component" value="Unassembled WGS sequence"/>
</dbReference>
<dbReference type="EMBL" id="RQJX01000003">
    <property type="protein sequence ID" value="RQN09303.1"/>
    <property type="molecule type" value="Genomic_DNA"/>
</dbReference>
<dbReference type="InterPro" id="IPR015813">
    <property type="entry name" value="Pyrv/PenolPyrv_kinase-like_dom"/>
</dbReference>
<dbReference type="GO" id="GO:0005737">
    <property type="term" value="C:cytoplasm"/>
    <property type="evidence" value="ECO:0007669"/>
    <property type="project" value="TreeGrafter"/>
</dbReference>
<evidence type="ECO:0000256" key="1">
    <source>
        <dbReference type="ARBA" id="ARBA00005568"/>
    </source>
</evidence>
<dbReference type="AlphaFoldDB" id="A0A3N6X6P5"/>
<dbReference type="InterPro" id="IPR005000">
    <property type="entry name" value="Aldolase/citrate-lyase_domain"/>
</dbReference>
<keyword evidence="6" id="KW-1185">Reference proteome</keyword>
<dbReference type="GO" id="GO:0046872">
    <property type="term" value="F:metal ion binding"/>
    <property type="evidence" value="ECO:0007669"/>
    <property type="project" value="UniProtKB-KW"/>
</dbReference>
<dbReference type="Pfam" id="PF03328">
    <property type="entry name" value="HpcH_HpaI"/>
    <property type="match status" value="1"/>
</dbReference>